<protein>
    <recommendedName>
        <fullName evidence="3">Intein C-terminal splicing domain-containing protein</fullName>
    </recommendedName>
</protein>
<sequence>MVGIEQWTTSTSVRNLTVSDLHTYYVLAGSTPVLVHNSGPFCGVPVGGKVGDRLGGEDFHGSEYTLDEITQFVSGHTGDAHPTMGRPSITQIEETLRGAGPARYGNGNSAEFVQNGIRVIVNYDMPWRNTAYFIGR</sequence>
<evidence type="ECO:0000313" key="1">
    <source>
        <dbReference type="EMBL" id="MFC7219750.1"/>
    </source>
</evidence>
<comment type="caution">
    <text evidence="1">The sequence shown here is derived from an EMBL/GenBank/DDBJ whole genome shotgun (WGS) entry which is preliminary data.</text>
</comment>
<proteinExistence type="predicted"/>
<evidence type="ECO:0000313" key="2">
    <source>
        <dbReference type="Proteomes" id="UP001596413"/>
    </source>
</evidence>
<reference evidence="2" key="1">
    <citation type="journal article" date="2019" name="Int. J. Syst. Evol. Microbiol.">
        <title>The Global Catalogue of Microorganisms (GCM) 10K type strain sequencing project: providing services to taxonomists for standard genome sequencing and annotation.</title>
        <authorList>
            <consortium name="The Broad Institute Genomics Platform"/>
            <consortium name="The Broad Institute Genome Sequencing Center for Infectious Disease"/>
            <person name="Wu L."/>
            <person name="Ma J."/>
        </authorList>
    </citation>
    <scope>NUCLEOTIDE SEQUENCE [LARGE SCALE GENOMIC DNA]</scope>
    <source>
        <strain evidence="2">CGMCC 1.13681</strain>
    </source>
</reference>
<dbReference type="Gene3D" id="2.170.16.10">
    <property type="entry name" value="Hedgehog/Intein (Hint) domain"/>
    <property type="match status" value="1"/>
</dbReference>
<accession>A0ABW2GJV5</accession>
<keyword evidence="2" id="KW-1185">Reference proteome</keyword>
<evidence type="ECO:0008006" key="3">
    <source>
        <dbReference type="Google" id="ProtNLM"/>
    </source>
</evidence>
<gene>
    <name evidence="1" type="ORF">ACFQLX_16495</name>
</gene>
<dbReference type="InterPro" id="IPR030934">
    <property type="entry name" value="Intein_C"/>
</dbReference>
<dbReference type="EMBL" id="JBHSZO010000024">
    <property type="protein sequence ID" value="MFC7219750.1"/>
    <property type="molecule type" value="Genomic_DNA"/>
</dbReference>
<dbReference type="RefSeq" id="WP_386415844.1">
    <property type="nucleotide sequence ID" value="NZ_JBHSZO010000024.1"/>
</dbReference>
<dbReference type="Proteomes" id="UP001596413">
    <property type="component" value="Unassembled WGS sequence"/>
</dbReference>
<organism evidence="1 2">
    <name type="scientific">Streptomyces polyrhachis</name>
    <dbReference type="NCBI Taxonomy" id="1282885"/>
    <lineage>
        <taxon>Bacteria</taxon>
        <taxon>Bacillati</taxon>
        <taxon>Actinomycetota</taxon>
        <taxon>Actinomycetes</taxon>
        <taxon>Kitasatosporales</taxon>
        <taxon>Streptomycetaceae</taxon>
        <taxon>Streptomyces</taxon>
    </lineage>
</organism>
<dbReference type="NCBIfam" id="TIGR01443">
    <property type="entry name" value="intein_Cterm"/>
    <property type="match status" value="1"/>
</dbReference>
<name>A0ABW2GJV5_9ACTN</name>